<evidence type="ECO:0000313" key="3">
    <source>
        <dbReference type="EMBL" id="KDQ14693.1"/>
    </source>
</evidence>
<protein>
    <recommendedName>
        <fullName evidence="2">DRBM domain-containing protein</fullName>
    </recommendedName>
</protein>
<dbReference type="HOGENOM" id="CLU_2120706_0_0_1"/>
<name>A0A067MFV5_BOTB1</name>
<feature type="domain" description="DRBM" evidence="2">
    <location>
        <begin position="8"/>
        <end position="82"/>
    </location>
</feature>
<organism evidence="3 4">
    <name type="scientific">Botryobasidium botryosum (strain FD-172 SS1)</name>
    <dbReference type="NCBI Taxonomy" id="930990"/>
    <lineage>
        <taxon>Eukaryota</taxon>
        <taxon>Fungi</taxon>
        <taxon>Dikarya</taxon>
        <taxon>Basidiomycota</taxon>
        <taxon>Agaricomycotina</taxon>
        <taxon>Agaricomycetes</taxon>
        <taxon>Cantharellales</taxon>
        <taxon>Botryobasidiaceae</taxon>
        <taxon>Botryobasidium</taxon>
    </lineage>
</organism>
<evidence type="ECO:0000256" key="1">
    <source>
        <dbReference type="PROSITE-ProRule" id="PRU00266"/>
    </source>
</evidence>
<dbReference type="AlphaFoldDB" id="A0A067MFV5"/>
<keyword evidence="4" id="KW-1185">Reference proteome</keyword>
<dbReference type="CDD" id="cd00048">
    <property type="entry name" value="DSRM_SF"/>
    <property type="match status" value="1"/>
</dbReference>
<evidence type="ECO:0000259" key="2">
    <source>
        <dbReference type="PROSITE" id="PS50137"/>
    </source>
</evidence>
<accession>A0A067MFV5</accession>
<evidence type="ECO:0000313" key="4">
    <source>
        <dbReference type="Proteomes" id="UP000027195"/>
    </source>
</evidence>
<gene>
    <name evidence="3" type="ORF">BOTBODRAFT_338578</name>
</gene>
<sequence length="114" mass="12630">MATTIPEHPLSALNEYRQAHPSAAEPQWTVAQIPEHNYLWHAELRFTVDTARGLGVVCAAFGRRKVEAKNRAAIYALIALGELSRDLSSSLDLVDPSVPLHRVDYPHGEILALH</sequence>
<proteinExistence type="predicted"/>
<dbReference type="Gene3D" id="3.30.160.20">
    <property type="match status" value="1"/>
</dbReference>
<dbReference type="SUPFAM" id="SSF54768">
    <property type="entry name" value="dsRNA-binding domain-like"/>
    <property type="match status" value="1"/>
</dbReference>
<dbReference type="GO" id="GO:0003723">
    <property type="term" value="F:RNA binding"/>
    <property type="evidence" value="ECO:0007669"/>
    <property type="project" value="UniProtKB-UniRule"/>
</dbReference>
<dbReference type="Proteomes" id="UP000027195">
    <property type="component" value="Unassembled WGS sequence"/>
</dbReference>
<dbReference type="EMBL" id="KL198036">
    <property type="protein sequence ID" value="KDQ14693.1"/>
    <property type="molecule type" value="Genomic_DNA"/>
</dbReference>
<dbReference type="InterPro" id="IPR014720">
    <property type="entry name" value="dsRBD_dom"/>
</dbReference>
<keyword evidence="1" id="KW-0694">RNA-binding</keyword>
<dbReference type="InParanoid" id="A0A067MFV5"/>
<reference evidence="4" key="1">
    <citation type="journal article" date="2014" name="Proc. Natl. Acad. Sci. U.S.A.">
        <title>Extensive sampling of basidiomycete genomes demonstrates inadequacy of the white-rot/brown-rot paradigm for wood decay fungi.</title>
        <authorList>
            <person name="Riley R."/>
            <person name="Salamov A.A."/>
            <person name="Brown D.W."/>
            <person name="Nagy L.G."/>
            <person name="Floudas D."/>
            <person name="Held B.W."/>
            <person name="Levasseur A."/>
            <person name="Lombard V."/>
            <person name="Morin E."/>
            <person name="Otillar R."/>
            <person name="Lindquist E.A."/>
            <person name="Sun H."/>
            <person name="LaButti K.M."/>
            <person name="Schmutz J."/>
            <person name="Jabbour D."/>
            <person name="Luo H."/>
            <person name="Baker S.E."/>
            <person name="Pisabarro A.G."/>
            <person name="Walton J.D."/>
            <person name="Blanchette R.A."/>
            <person name="Henrissat B."/>
            <person name="Martin F."/>
            <person name="Cullen D."/>
            <person name="Hibbett D.S."/>
            <person name="Grigoriev I.V."/>
        </authorList>
    </citation>
    <scope>NUCLEOTIDE SEQUENCE [LARGE SCALE GENOMIC DNA]</scope>
    <source>
        <strain evidence="4">FD-172 SS1</strain>
    </source>
</reference>
<dbReference type="PROSITE" id="PS50137">
    <property type="entry name" value="DS_RBD"/>
    <property type="match status" value="1"/>
</dbReference>